<keyword evidence="3" id="KW-1185">Reference proteome</keyword>
<name>A0ABY5D3X0_9ACTN</name>
<sequence length="92" mass="10385">MPWTRADDTSFYADAERLQHHLGADWVVLWGPGSRRFWAFARGGCAPLILSDPTLEGLRQQVRNVGHRQTRPTYAATHTTQTAQVTQPPNSR</sequence>
<accession>A0ABY5D3X0</accession>
<evidence type="ECO:0000313" key="2">
    <source>
        <dbReference type="EMBL" id="USY18690.1"/>
    </source>
</evidence>
<dbReference type="EMBL" id="CP099837">
    <property type="protein sequence ID" value="USY18690.1"/>
    <property type="molecule type" value="Genomic_DNA"/>
</dbReference>
<protein>
    <submittedName>
        <fullName evidence="2">Uncharacterized protein</fullName>
    </submittedName>
</protein>
<dbReference type="Proteomes" id="UP001055940">
    <property type="component" value="Chromosome"/>
</dbReference>
<gene>
    <name evidence="2" type="ORF">NE857_25880</name>
</gene>
<feature type="compositionally biased region" description="Low complexity" evidence="1">
    <location>
        <begin position="71"/>
        <end position="92"/>
    </location>
</feature>
<proteinExistence type="predicted"/>
<evidence type="ECO:0000313" key="3">
    <source>
        <dbReference type="Proteomes" id="UP001055940"/>
    </source>
</evidence>
<dbReference type="RefSeq" id="WP_254418055.1">
    <property type="nucleotide sequence ID" value="NZ_BAAAJB010000090.1"/>
</dbReference>
<evidence type="ECO:0000256" key="1">
    <source>
        <dbReference type="SAM" id="MobiDB-lite"/>
    </source>
</evidence>
<reference evidence="2" key="1">
    <citation type="submission" date="2022-06" db="EMBL/GenBank/DDBJ databases">
        <authorList>
            <person name="Ping M."/>
        </authorList>
    </citation>
    <scope>NUCLEOTIDE SEQUENCE</scope>
    <source>
        <strain evidence="2">JCM11759T</strain>
    </source>
</reference>
<feature type="region of interest" description="Disordered" evidence="1">
    <location>
        <begin position="66"/>
        <end position="92"/>
    </location>
</feature>
<organism evidence="2 3">
    <name type="scientific">Nocardiopsis exhalans</name>
    <dbReference type="NCBI Taxonomy" id="163604"/>
    <lineage>
        <taxon>Bacteria</taxon>
        <taxon>Bacillati</taxon>
        <taxon>Actinomycetota</taxon>
        <taxon>Actinomycetes</taxon>
        <taxon>Streptosporangiales</taxon>
        <taxon>Nocardiopsidaceae</taxon>
        <taxon>Nocardiopsis</taxon>
    </lineage>
</organism>